<dbReference type="RefSeq" id="WP_069410217.1">
    <property type="nucleotide sequence ID" value="NZ_DAWDRA010000034.1"/>
</dbReference>
<accession>A0ABX3AH31</accession>
<gene>
    <name evidence="1" type="ORF">BEI63_12725</name>
</gene>
<proteinExistence type="predicted"/>
<name>A0ABX3AH31_9FIRM</name>
<comment type="caution">
    <text evidence="1">The sequence shown here is derived from an EMBL/GenBank/DDBJ whole genome shotgun (WGS) entry which is preliminary data.</text>
</comment>
<evidence type="ECO:0000313" key="1">
    <source>
        <dbReference type="EMBL" id="ODR57030.1"/>
    </source>
</evidence>
<reference evidence="1 2" key="1">
    <citation type="submission" date="2016-08" db="EMBL/GenBank/DDBJ databases">
        <title>Characterization of Isolates of Eisenbergiella tayi Derived from Blood Cultures, Using Whole Genome Sequencing.</title>
        <authorList>
            <person name="Bernier A.-M."/>
            <person name="Burdz T."/>
            <person name="Wiebe D."/>
            <person name="Bernard K."/>
        </authorList>
    </citation>
    <scope>NUCLEOTIDE SEQUENCE [LARGE SCALE GENOMIC DNA]</scope>
    <source>
        <strain evidence="1 2">NML120146</strain>
    </source>
</reference>
<keyword evidence="2" id="KW-1185">Reference proteome</keyword>
<sequence>MDKEELFRNACIEYLQLQLEEERKKRESYGEVVKKQRKASEEVKILLETMPKEAEEVIEKYVDSVFATAIEDWLLIYHMGARDMVELFQSIGMFR</sequence>
<evidence type="ECO:0008006" key="3">
    <source>
        <dbReference type="Google" id="ProtNLM"/>
    </source>
</evidence>
<protein>
    <recommendedName>
        <fullName evidence="3">DUF3848 domain-containing protein</fullName>
    </recommendedName>
</protein>
<organism evidence="1 2">
    <name type="scientific">Eisenbergiella tayi</name>
    <dbReference type="NCBI Taxonomy" id="1432052"/>
    <lineage>
        <taxon>Bacteria</taxon>
        <taxon>Bacillati</taxon>
        <taxon>Bacillota</taxon>
        <taxon>Clostridia</taxon>
        <taxon>Lachnospirales</taxon>
        <taxon>Lachnospiraceae</taxon>
        <taxon>Eisenbergiella</taxon>
    </lineage>
</organism>
<dbReference type="Proteomes" id="UP000094869">
    <property type="component" value="Unassembled WGS sequence"/>
</dbReference>
<dbReference type="EMBL" id="MEHD01000022">
    <property type="protein sequence ID" value="ODR57030.1"/>
    <property type="molecule type" value="Genomic_DNA"/>
</dbReference>
<evidence type="ECO:0000313" key="2">
    <source>
        <dbReference type="Proteomes" id="UP000094869"/>
    </source>
</evidence>